<dbReference type="AlphaFoldDB" id="A0A110A9J3"/>
<protein>
    <submittedName>
        <fullName evidence="1">Uncharacterized protein</fullName>
    </submittedName>
</protein>
<dbReference type="Proteomes" id="UP000076947">
    <property type="component" value="Unassembled WGS sequence"/>
</dbReference>
<accession>A0A110A9J3</accession>
<dbReference type="STRING" id="1705.CA21670_11535"/>
<proteinExistence type="predicted"/>
<comment type="caution">
    <text evidence="1">The sequence shown here is derived from an EMBL/GenBank/DDBJ whole genome shotgun (WGS) entry which is preliminary data.</text>
</comment>
<keyword evidence="2" id="KW-1185">Reference proteome</keyword>
<name>A0A110A9J3_9CORY</name>
<dbReference type="KEGG" id="csta:CSTAT_12185"/>
<evidence type="ECO:0000313" key="2">
    <source>
        <dbReference type="Proteomes" id="UP000076947"/>
    </source>
</evidence>
<gene>
    <name evidence="1" type="ORF">AYJ05_06155</name>
</gene>
<sequence length="68" mass="7700">MTIPDYIIYLGADVPRDEAGKDIKIWPIAHAQDMEQTRELADDLEARVLYMLNKLGITPQSEQVKLSA</sequence>
<reference evidence="2" key="1">
    <citation type="submission" date="2016-02" db="EMBL/GenBank/DDBJ databases">
        <authorList>
            <person name="Kaur G."/>
            <person name="Nair G.R."/>
            <person name="Mayilraj S."/>
        </authorList>
    </citation>
    <scope>NUCLEOTIDE SEQUENCE [LARGE SCALE GENOMIC DNA]</scope>
    <source>
        <strain evidence="2">GA-15</strain>
    </source>
</reference>
<organism evidence="1 2">
    <name type="scientific">Corynebacterium stationis</name>
    <dbReference type="NCBI Taxonomy" id="1705"/>
    <lineage>
        <taxon>Bacteria</taxon>
        <taxon>Bacillati</taxon>
        <taxon>Actinomycetota</taxon>
        <taxon>Actinomycetes</taxon>
        <taxon>Mycobacteriales</taxon>
        <taxon>Corynebacteriaceae</taxon>
        <taxon>Corynebacterium</taxon>
    </lineage>
</organism>
<dbReference type="EMBL" id="LSTQ01000008">
    <property type="protein sequence ID" value="OAH30474.1"/>
    <property type="molecule type" value="Genomic_DNA"/>
</dbReference>
<evidence type="ECO:0000313" key="1">
    <source>
        <dbReference type="EMBL" id="OAH30474.1"/>
    </source>
</evidence>